<evidence type="ECO:0000256" key="1">
    <source>
        <dbReference type="SAM" id="MobiDB-lite"/>
    </source>
</evidence>
<evidence type="ECO:0000313" key="3">
    <source>
        <dbReference type="Proteomes" id="UP001221898"/>
    </source>
</evidence>
<evidence type="ECO:0000313" key="2">
    <source>
        <dbReference type="EMBL" id="KAJ8412967.1"/>
    </source>
</evidence>
<feature type="region of interest" description="Disordered" evidence="1">
    <location>
        <begin position="115"/>
        <end position="141"/>
    </location>
</feature>
<protein>
    <submittedName>
        <fullName evidence="2">Uncharacterized protein</fullName>
    </submittedName>
</protein>
<accession>A0AAD7T202</accession>
<dbReference type="AlphaFoldDB" id="A0AAD7T202"/>
<reference evidence="2" key="1">
    <citation type="journal article" date="2023" name="Science">
        <title>Genome structures resolve the early diversification of teleost fishes.</title>
        <authorList>
            <person name="Parey E."/>
            <person name="Louis A."/>
            <person name="Montfort J."/>
            <person name="Bouchez O."/>
            <person name="Roques C."/>
            <person name="Iampietro C."/>
            <person name="Lluch J."/>
            <person name="Castinel A."/>
            <person name="Donnadieu C."/>
            <person name="Desvignes T."/>
            <person name="Floi Bucao C."/>
            <person name="Jouanno E."/>
            <person name="Wen M."/>
            <person name="Mejri S."/>
            <person name="Dirks R."/>
            <person name="Jansen H."/>
            <person name="Henkel C."/>
            <person name="Chen W.J."/>
            <person name="Zahm M."/>
            <person name="Cabau C."/>
            <person name="Klopp C."/>
            <person name="Thompson A.W."/>
            <person name="Robinson-Rechavi M."/>
            <person name="Braasch I."/>
            <person name="Lecointre G."/>
            <person name="Bobe J."/>
            <person name="Postlethwait J.H."/>
            <person name="Berthelot C."/>
            <person name="Roest Crollius H."/>
            <person name="Guiguen Y."/>
        </authorList>
    </citation>
    <scope>NUCLEOTIDE SEQUENCE</scope>
    <source>
        <strain evidence="2">NC1722</strain>
    </source>
</reference>
<comment type="caution">
    <text evidence="2">The sequence shown here is derived from an EMBL/GenBank/DDBJ whole genome shotgun (WGS) entry which is preliminary data.</text>
</comment>
<name>A0AAD7T202_9TELE</name>
<dbReference type="Proteomes" id="UP001221898">
    <property type="component" value="Unassembled WGS sequence"/>
</dbReference>
<keyword evidence="3" id="KW-1185">Reference proteome</keyword>
<feature type="compositionally biased region" description="Basic and acidic residues" evidence="1">
    <location>
        <begin position="79"/>
        <end position="90"/>
    </location>
</feature>
<gene>
    <name evidence="2" type="ORF">AAFF_G00105490</name>
</gene>
<dbReference type="EMBL" id="JAINUG010000017">
    <property type="protein sequence ID" value="KAJ8412967.1"/>
    <property type="molecule type" value="Genomic_DNA"/>
</dbReference>
<sequence>MPHSGIYKRPAGLLRGSRAPKALACPSVGSGHCMLVCRVRSPWRGTFHSLPGGQSARRSIGGRPVVVPTAPGVTVASRSGDETVERRGDEATENCEVVTIAGAGGSLRVLASSAEEEKLDIPRSGDDRAPSASADRDVRTM</sequence>
<feature type="compositionally biased region" description="Low complexity" evidence="1">
    <location>
        <begin position="61"/>
        <end position="76"/>
    </location>
</feature>
<organism evidence="2 3">
    <name type="scientific">Aldrovandia affinis</name>
    <dbReference type="NCBI Taxonomy" id="143900"/>
    <lineage>
        <taxon>Eukaryota</taxon>
        <taxon>Metazoa</taxon>
        <taxon>Chordata</taxon>
        <taxon>Craniata</taxon>
        <taxon>Vertebrata</taxon>
        <taxon>Euteleostomi</taxon>
        <taxon>Actinopterygii</taxon>
        <taxon>Neopterygii</taxon>
        <taxon>Teleostei</taxon>
        <taxon>Notacanthiformes</taxon>
        <taxon>Halosauridae</taxon>
        <taxon>Aldrovandia</taxon>
    </lineage>
</organism>
<proteinExistence type="predicted"/>
<feature type="region of interest" description="Disordered" evidence="1">
    <location>
        <begin position="50"/>
        <end position="91"/>
    </location>
</feature>